<dbReference type="Proteomes" id="UP001405405">
    <property type="component" value="Unassembled WGS sequence"/>
</dbReference>
<protein>
    <recommendedName>
        <fullName evidence="3">THUMP domain-containing protein</fullName>
    </recommendedName>
</protein>
<accession>A0ABV0CPH7</accession>
<name>A0ABV0CPH7_9NEIS</name>
<organism evidence="1 2">
    <name type="scientific">Chromobacterium indicum</name>
    <dbReference type="NCBI Taxonomy" id="3110228"/>
    <lineage>
        <taxon>Bacteria</taxon>
        <taxon>Pseudomonadati</taxon>
        <taxon>Pseudomonadota</taxon>
        <taxon>Betaproteobacteria</taxon>
        <taxon>Neisseriales</taxon>
        <taxon>Chromobacteriaceae</taxon>
        <taxon>Chromobacterium</taxon>
    </lineage>
</organism>
<comment type="caution">
    <text evidence="1">The sequence shown here is derived from an EMBL/GenBank/DDBJ whole genome shotgun (WGS) entry which is preliminary data.</text>
</comment>
<dbReference type="EMBL" id="JAYFSJ010000016">
    <property type="protein sequence ID" value="MEN7433006.1"/>
    <property type="molecule type" value="Genomic_DNA"/>
</dbReference>
<evidence type="ECO:0000313" key="2">
    <source>
        <dbReference type="Proteomes" id="UP001405405"/>
    </source>
</evidence>
<evidence type="ECO:0000313" key="1">
    <source>
        <dbReference type="EMBL" id="MEN7433006.1"/>
    </source>
</evidence>
<sequence>MKIYSMYSTEKSEFSLIDIKDKNGEIMDFFMLGLENERLKRTHFSAVAQSFFKVENINEFDYFEPTMAFPVFSEKAANLLQNTLKAQMETYKLKIRVKDESIETYAGRILNRKPVFERIDDYKIQVKKDFQIEKNDLIIRDINNPQFFFATELFKNTCKDFALKIKFKEFSLMK</sequence>
<proteinExistence type="predicted"/>
<gene>
    <name evidence="1" type="ORF">VA599_19865</name>
</gene>
<reference evidence="1 2" key="1">
    <citation type="submission" date="2023-12" db="EMBL/GenBank/DDBJ databases">
        <title>Chromobacterium sp. strain TRC.1.1.SA producing antimicrobial pigment.</title>
        <authorList>
            <person name="Verma N."/>
            <person name="Choksket S."/>
            <person name="Pinnaka A.K."/>
            <person name="Korpole S."/>
        </authorList>
    </citation>
    <scope>NUCLEOTIDE SEQUENCE [LARGE SCALE GENOMIC DNA]</scope>
    <source>
        <strain evidence="1 2">TRC1.1.SA</strain>
    </source>
</reference>
<dbReference type="RefSeq" id="WP_346790233.1">
    <property type="nucleotide sequence ID" value="NZ_JAYFSJ010000016.1"/>
</dbReference>
<keyword evidence="2" id="KW-1185">Reference proteome</keyword>
<evidence type="ECO:0008006" key="3">
    <source>
        <dbReference type="Google" id="ProtNLM"/>
    </source>
</evidence>